<comment type="caution">
    <text evidence="3">The sequence shown here is derived from an EMBL/GenBank/DDBJ whole genome shotgun (WGS) entry which is preliminary data.</text>
</comment>
<sequence length="104" mass="10731">MKSTICLLVLVAFAAVQAYPKPRTISSSSSTHAQKDVSRAETASTASDGSAVSNVSELDNEAVSNDNSRSYADGNGNAITSSSHNDAQTYAQSTGNTVSNADEQ</sequence>
<feature type="region of interest" description="Disordered" evidence="1">
    <location>
        <begin position="21"/>
        <end position="104"/>
    </location>
</feature>
<accession>A0A8S4EXK3</accession>
<dbReference type="AlphaFoldDB" id="A0A8S4EXK3"/>
<dbReference type="Proteomes" id="UP000653454">
    <property type="component" value="Unassembled WGS sequence"/>
</dbReference>
<feature type="compositionally biased region" description="Polar residues" evidence="1">
    <location>
        <begin position="41"/>
        <end position="70"/>
    </location>
</feature>
<proteinExistence type="predicted"/>
<feature type="compositionally biased region" description="Polar residues" evidence="1">
    <location>
        <begin position="77"/>
        <end position="104"/>
    </location>
</feature>
<evidence type="ECO:0000256" key="2">
    <source>
        <dbReference type="SAM" id="SignalP"/>
    </source>
</evidence>
<keyword evidence="2" id="KW-0732">Signal</keyword>
<organism evidence="3 4">
    <name type="scientific">Plutella xylostella</name>
    <name type="common">Diamondback moth</name>
    <name type="synonym">Plutella maculipennis</name>
    <dbReference type="NCBI Taxonomy" id="51655"/>
    <lineage>
        <taxon>Eukaryota</taxon>
        <taxon>Metazoa</taxon>
        <taxon>Ecdysozoa</taxon>
        <taxon>Arthropoda</taxon>
        <taxon>Hexapoda</taxon>
        <taxon>Insecta</taxon>
        <taxon>Pterygota</taxon>
        <taxon>Neoptera</taxon>
        <taxon>Endopterygota</taxon>
        <taxon>Lepidoptera</taxon>
        <taxon>Glossata</taxon>
        <taxon>Ditrysia</taxon>
        <taxon>Yponomeutoidea</taxon>
        <taxon>Plutellidae</taxon>
        <taxon>Plutella</taxon>
    </lineage>
</organism>
<feature type="signal peptide" evidence="2">
    <location>
        <begin position="1"/>
        <end position="18"/>
    </location>
</feature>
<evidence type="ECO:0000313" key="4">
    <source>
        <dbReference type="Proteomes" id="UP000653454"/>
    </source>
</evidence>
<name>A0A8S4EXK3_PLUXY</name>
<protein>
    <submittedName>
        <fullName evidence="3">(diamondback moth) hypothetical protein</fullName>
    </submittedName>
</protein>
<evidence type="ECO:0000256" key="1">
    <source>
        <dbReference type="SAM" id="MobiDB-lite"/>
    </source>
</evidence>
<feature type="chain" id="PRO_5035840760" evidence="2">
    <location>
        <begin position="19"/>
        <end position="104"/>
    </location>
</feature>
<gene>
    <name evidence="3" type="ORF">PLXY2_LOCUS7117</name>
</gene>
<reference evidence="3" key="1">
    <citation type="submission" date="2020-11" db="EMBL/GenBank/DDBJ databases">
        <authorList>
            <person name="Whiteford S."/>
        </authorList>
    </citation>
    <scope>NUCLEOTIDE SEQUENCE</scope>
</reference>
<evidence type="ECO:0000313" key="3">
    <source>
        <dbReference type="EMBL" id="CAG9120253.1"/>
    </source>
</evidence>
<keyword evidence="4" id="KW-1185">Reference proteome</keyword>
<dbReference type="EMBL" id="CAJHNJ030000023">
    <property type="protein sequence ID" value="CAG9120253.1"/>
    <property type="molecule type" value="Genomic_DNA"/>
</dbReference>